<evidence type="ECO:0000313" key="2">
    <source>
        <dbReference type="Proteomes" id="UP000190166"/>
    </source>
</evidence>
<dbReference type="PANTHER" id="PTHR38009:SF1">
    <property type="entry name" value="CONSERVED HYPOTHETICAL PHAGE TAIL PROTEIN"/>
    <property type="match status" value="1"/>
</dbReference>
<keyword evidence="2" id="KW-1185">Reference proteome</keyword>
<organism evidence="1 2">
    <name type="scientific">Chitinophaga ginsengisegetis</name>
    <dbReference type="NCBI Taxonomy" id="393003"/>
    <lineage>
        <taxon>Bacteria</taxon>
        <taxon>Pseudomonadati</taxon>
        <taxon>Bacteroidota</taxon>
        <taxon>Chitinophagia</taxon>
        <taxon>Chitinophagales</taxon>
        <taxon>Chitinophagaceae</taxon>
        <taxon>Chitinophaga</taxon>
    </lineage>
</organism>
<dbReference type="AlphaFoldDB" id="A0A1T5N421"/>
<dbReference type="InterPro" id="IPR010667">
    <property type="entry name" value="Phage_T4_Gp19"/>
</dbReference>
<dbReference type="Pfam" id="PF06841">
    <property type="entry name" value="Phage_T4_gp19"/>
    <property type="match status" value="1"/>
</dbReference>
<name>A0A1T5N421_9BACT</name>
<sequence>MPIPPPPPSSAQTPFYPPVGFYFRVMVPGITGGNEGNFQEVSGLTATITPLEVKEGGENRFTHRLPQAPKYGNLVLKRGMLTGSPLIRWAQNSINLFTFSPVAVVVSLMNANRGLVASWQFVNAYPVALKVSEFKAQENVIALETLELCYDYFQQIS</sequence>
<dbReference type="NCBIfam" id="TIGR02241">
    <property type="entry name" value="conserved hypothetical phage tail region protein"/>
    <property type="match status" value="1"/>
</dbReference>
<dbReference type="Proteomes" id="UP000190166">
    <property type="component" value="Unassembled WGS sequence"/>
</dbReference>
<evidence type="ECO:0000313" key="1">
    <source>
        <dbReference type="EMBL" id="SKC95197.1"/>
    </source>
</evidence>
<protein>
    <submittedName>
        <fullName evidence="1">Conserved hypothetical phage tail region protein</fullName>
    </submittedName>
</protein>
<accession>A0A1T5N421</accession>
<dbReference type="RefSeq" id="WP_079467631.1">
    <property type="nucleotide sequence ID" value="NZ_FUZZ01000001.1"/>
</dbReference>
<proteinExistence type="predicted"/>
<gene>
    <name evidence="1" type="ORF">SAMN05660461_0283</name>
</gene>
<dbReference type="GO" id="GO:0005198">
    <property type="term" value="F:structural molecule activity"/>
    <property type="evidence" value="ECO:0007669"/>
    <property type="project" value="InterPro"/>
</dbReference>
<dbReference type="STRING" id="393003.SAMN05660461_0283"/>
<dbReference type="EMBL" id="FUZZ01000001">
    <property type="protein sequence ID" value="SKC95197.1"/>
    <property type="molecule type" value="Genomic_DNA"/>
</dbReference>
<dbReference type="PANTHER" id="PTHR38009">
    <property type="entry name" value="CONSERVED HYPOTHETICAL PHAGE TAIL PROTEIN"/>
    <property type="match status" value="1"/>
</dbReference>
<reference evidence="1 2" key="1">
    <citation type="submission" date="2017-02" db="EMBL/GenBank/DDBJ databases">
        <authorList>
            <person name="Peterson S.W."/>
        </authorList>
    </citation>
    <scope>NUCLEOTIDE SEQUENCE [LARGE SCALE GENOMIC DNA]</scope>
    <source>
        <strain evidence="1 2">DSM 18108</strain>
    </source>
</reference>
<dbReference type="InterPro" id="IPR011747">
    <property type="entry name" value="CHP02241"/>
</dbReference>